<reference evidence="2 3" key="1">
    <citation type="submission" date="2019-03" db="EMBL/GenBank/DDBJ databases">
        <title>Genomic Encyclopedia of Type Strains, Phase IV (KMG-IV): sequencing the most valuable type-strain genomes for metagenomic binning, comparative biology and taxonomic classification.</title>
        <authorList>
            <person name="Goeker M."/>
        </authorList>
    </citation>
    <scope>NUCLEOTIDE SEQUENCE [LARGE SCALE GENOMIC DNA]</scope>
    <source>
        <strain evidence="2 3">DSM 103428</strain>
    </source>
</reference>
<dbReference type="EMBL" id="SMGK01000001">
    <property type="protein sequence ID" value="TCK75249.1"/>
    <property type="molecule type" value="Genomic_DNA"/>
</dbReference>
<protein>
    <submittedName>
        <fullName evidence="2">Beta-lactam-binding protein with PASTA domain</fullName>
    </submittedName>
</protein>
<organism evidence="2 3">
    <name type="scientific">Acidipila rosea</name>
    <dbReference type="NCBI Taxonomy" id="768535"/>
    <lineage>
        <taxon>Bacteria</taxon>
        <taxon>Pseudomonadati</taxon>
        <taxon>Acidobacteriota</taxon>
        <taxon>Terriglobia</taxon>
        <taxon>Terriglobales</taxon>
        <taxon>Acidobacteriaceae</taxon>
        <taxon>Acidipila</taxon>
    </lineage>
</organism>
<feature type="domain" description="PASTA" evidence="1">
    <location>
        <begin position="172"/>
        <end position="254"/>
    </location>
</feature>
<evidence type="ECO:0000313" key="3">
    <source>
        <dbReference type="Proteomes" id="UP000295210"/>
    </source>
</evidence>
<evidence type="ECO:0000259" key="1">
    <source>
        <dbReference type="PROSITE" id="PS51178"/>
    </source>
</evidence>
<feature type="domain" description="PASTA" evidence="1">
    <location>
        <begin position="32"/>
        <end position="98"/>
    </location>
</feature>
<dbReference type="Gene3D" id="3.30.10.20">
    <property type="match status" value="3"/>
</dbReference>
<name>A0A4R1LF17_9BACT</name>
<feature type="domain" description="PASTA" evidence="1">
    <location>
        <begin position="99"/>
        <end position="165"/>
    </location>
</feature>
<dbReference type="OrthoDB" id="117799at2"/>
<proteinExistence type="predicted"/>
<comment type="caution">
    <text evidence="2">The sequence shown here is derived from an EMBL/GenBank/DDBJ whole genome shotgun (WGS) entry which is preliminary data.</text>
</comment>
<dbReference type="PROSITE" id="PS51178">
    <property type="entry name" value="PASTA"/>
    <property type="match status" value="3"/>
</dbReference>
<dbReference type="AlphaFoldDB" id="A0A4R1LF17"/>
<dbReference type="SMART" id="SM00740">
    <property type="entry name" value="PASTA"/>
    <property type="match status" value="3"/>
</dbReference>
<keyword evidence="3" id="KW-1185">Reference proteome</keyword>
<evidence type="ECO:0000313" key="2">
    <source>
        <dbReference type="EMBL" id="TCK75249.1"/>
    </source>
</evidence>
<dbReference type="Pfam" id="PF03793">
    <property type="entry name" value="PASTA"/>
    <property type="match status" value="2"/>
</dbReference>
<dbReference type="RefSeq" id="WP_131990870.1">
    <property type="nucleotide sequence ID" value="NZ_SMGK01000001.1"/>
</dbReference>
<accession>A0A4R1LF17</accession>
<dbReference type="CDD" id="cd06577">
    <property type="entry name" value="PASTA_pknB"/>
    <property type="match status" value="3"/>
</dbReference>
<sequence>MLRAFRFGVVVLGLFVVAMLSAVMTMHFAIHGAEVTVPDYRGLTTAEAARRSASLGLTQSVDSRFYSADMPAGRVLSQSPAVGTVVRREWHLRLTESLGPQKAAIPNVIGKEERVATIEVRRAGLDIGSVAHLPFAGSPENTVIAQTPAPDAAGVERPVVSLLVAAAPDVVASGGMVMPDFTGQPYAAAAAAVTKAGLKLAPAKDMAVSIPAVPDVASTKPMAAPIPAGAVVSQSPPAGYRIDLGAQVEFTVAK</sequence>
<dbReference type="Proteomes" id="UP000295210">
    <property type="component" value="Unassembled WGS sequence"/>
</dbReference>
<dbReference type="InterPro" id="IPR005543">
    <property type="entry name" value="PASTA_dom"/>
</dbReference>
<gene>
    <name evidence="2" type="ORF">C7378_0229</name>
</gene>